<dbReference type="GO" id="GO:0006974">
    <property type="term" value="P:DNA damage response"/>
    <property type="evidence" value="ECO:0007669"/>
    <property type="project" value="InterPro"/>
</dbReference>
<proteinExistence type="predicted"/>
<keyword evidence="3" id="KW-1185">Reference proteome</keyword>
<evidence type="ECO:0000256" key="1">
    <source>
        <dbReference type="SAM" id="MobiDB-lite"/>
    </source>
</evidence>
<dbReference type="PANTHER" id="PTHR35761">
    <property type="entry name" value="ATR INTERACTING PROTEIN"/>
    <property type="match status" value="1"/>
</dbReference>
<feature type="region of interest" description="Disordered" evidence="1">
    <location>
        <begin position="113"/>
        <end position="139"/>
    </location>
</feature>
<name>A0A087GNU5_ARAAL</name>
<sequence length="162" mass="18365">MDEEEDGDWDHALIKVLDETVYLTSQLPPSSPATVPAPAREIATLPHAVQLQSARQRNKLPLRDPFIRYSPSRVLSQRVSVPNDSEKDLEIDLLKKELERVSKQLLDKEQECSELRKGNNEETQTKNSNAKSKELHDHASKRTNLGCAVSRSLFINTHTNLK</sequence>
<protein>
    <submittedName>
        <fullName evidence="2">Uncharacterized protein</fullName>
    </submittedName>
</protein>
<dbReference type="Proteomes" id="UP000029120">
    <property type="component" value="Chromosome 6"/>
</dbReference>
<dbReference type="EMBL" id="CM002874">
    <property type="protein sequence ID" value="KFK31547.1"/>
    <property type="molecule type" value="Genomic_DNA"/>
</dbReference>
<reference evidence="3" key="1">
    <citation type="journal article" date="2015" name="Nat. Plants">
        <title>Genome expansion of Arabis alpina linked with retrotransposition and reduced symmetric DNA methylation.</title>
        <authorList>
            <person name="Willing E.M."/>
            <person name="Rawat V."/>
            <person name="Mandakova T."/>
            <person name="Maumus F."/>
            <person name="James G.V."/>
            <person name="Nordstroem K.J."/>
            <person name="Becker C."/>
            <person name="Warthmann N."/>
            <person name="Chica C."/>
            <person name="Szarzynska B."/>
            <person name="Zytnicki M."/>
            <person name="Albani M.C."/>
            <person name="Kiefer C."/>
            <person name="Bergonzi S."/>
            <person name="Castaings L."/>
            <person name="Mateos J.L."/>
            <person name="Berns M.C."/>
            <person name="Bujdoso N."/>
            <person name="Piofczyk T."/>
            <person name="de Lorenzo L."/>
            <person name="Barrero-Sicilia C."/>
            <person name="Mateos I."/>
            <person name="Piednoel M."/>
            <person name="Hagmann J."/>
            <person name="Chen-Min-Tao R."/>
            <person name="Iglesias-Fernandez R."/>
            <person name="Schuster S.C."/>
            <person name="Alonso-Blanco C."/>
            <person name="Roudier F."/>
            <person name="Carbonero P."/>
            <person name="Paz-Ares J."/>
            <person name="Davis S.J."/>
            <person name="Pecinka A."/>
            <person name="Quesneville H."/>
            <person name="Colot V."/>
            <person name="Lysak M.A."/>
            <person name="Weigel D."/>
            <person name="Coupland G."/>
            <person name="Schneeberger K."/>
        </authorList>
    </citation>
    <scope>NUCLEOTIDE SEQUENCE [LARGE SCALE GENOMIC DNA]</scope>
    <source>
        <strain evidence="3">cv. Pajares</strain>
    </source>
</reference>
<evidence type="ECO:0000313" key="2">
    <source>
        <dbReference type="EMBL" id="KFK31547.1"/>
    </source>
</evidence>
<feature type="compositionally biased region" description="Basic and acidic residues" evidence="1">
    <location>
        <begin position="113"/>
        <end position="124"/>
    </location>
</feature>
<gene>
    <name evidence="2" type="ordered locus">AALP_Aa6g126300</name>
</gene>
<dbReference type="AlphaFoldDB" id="A0A087GNU5"/>
<dbReference type="PANTHER" id="PTHR35761:SF1">
    <property type="entry name" value="PROTEIN SENSITIVE TO UV 2"/>
    <property type="match status" value="1"/>
</dbReference>
<organism evidence="2 3">
    <name type="scientific">Arabis alpina</name>
    <name type="common">Alpine rock-cress</name>
    <dbReference type="NCBI Taxonomy" id="50452"/>
    <lineage>
        <taxon>Eukaryota</taxon>
        <taxon>Viridiplantae</taxon>
        <taxon>Streptophyta</taxon>
        <taxon>Embryophyta</taxon>
        <taxon>Tracheophyta</taxon>
        <taxon>Spermatophyta</taxon>
        <taxon>Magnoliopsida</taxon>
        <taxon>eudicotyledons</taxon>
        <taxon>Gunneridae</taxon>
        <taxon>Pentapetalae</taxon>
        <taxon>rosids</taxon>
        <taxon>malvids</taxon>
        <taxon>Brassicales</taxon>
        <taxon>Brassicaceae</taxon>
        <taxon>Arabideae</taxon>
        <taxon>Arabis</taxon>
    </lineage>
</organism>
<evidence type="ECO:0000313" key="3">
    <source>
        <dbReference type="Proteomes" id="UP000029120"/>
    </source>
</evidence>
<accession>A0A087GNU5</accession>
<dbReference type="InterPro" id="IPR044952">
    <property type="entry name" value="SUV2"/>
</dbReference>
<dbReference type="Gramene" id="KFK31547">
    <property type="protein sequence ID" value="KFK31547"/>
    <property type="gene ID" value="AALP_AA6G126300"/>
</dbReference>